<dbReference type="OrthoDB" id="10065749at2759"/>
<feature type="domain" description="MKRN2 opposite strand protein-like N-terminal" evidence="2">
    <location>
        <begin position="6"/>
        <end position="33"/>
    </location>
</feature>
<dbReference type="PANTHER" id="PTHR33963:SF2">
    <property type="entry name" value="MKRN2 OPPOSITE STRAND PROTEIN"/>
    <property type="match status" value="1"/>
</dbReference>
<gene>
    <name evidence="3" type="ORF">LSTR_LSTR008092</name>
</gene>
<dbReference type="InParanoid" id="A0A482XDR7"/>
<dbReference type="Pfam" id="PF16044">
    <property type="entry name" value="DUF4796_C"/>
    <property type="match status" value="1"/>
</dbReference>
<dbReference type="InterPro" id="IPR053921">
    <property type="entry name" value="MKRN2OS-like_C"/>
</dbReference>
<evidence type="ECO:0000313" key="4">
    <source>
        <dbReference type="Proteomes" id="UP000291343"/>
    </source>
</evidence>
<dbReference type="AlphaFoldDB" id="A0A482XDR7"/>
<evidence type="ECO:0000259" key="2">
    <source>
        <dbReference type="Pfam" id="PF22795"/>
    </source>
</evidence>
<sequence>MDSDAGIICVDHCGPRVFCFQLPEHCPACRTRLDHSQAALLPFRVPYPFVRASQHPCAVAIKPTNGDFLNDYKVSMDLHIGVTNSKGHVVEFDKGGLHRDRTALWNQCLIVSQMTAEPWIEHWDATLETLSKEDCWTPQRYHEETFNCYTFVLSFLRCLRDGSLSEAAVSRVKFCEAFVSPRATVACKYIALYRRLKDSGYYVCRNSKSNKSLPTV</sequence>
<dbReference type="FunCoup" id="A0A482XDR7">
    <property type="interactions" value="87"/>
</dbReference>
<dbReference type="PANTHER" id="PTHR33963">
    <property type="entry name" value="MKRN2 OPPOSITE STRAND PROTEIN"/>
    <property type="match status" value="1"/>
</dbReference>
<feature type="domain" description="MKRN2 opposite strand protein-like C-terminal" evidence="1">
    <location>
        <begin position="42"/>
        <end position="196"/>
    </location>
</feature>
<reference evidence="3 4" key="1">
    <citation type="journal article" date="2017" name="Gigascience">
        <title>Genome sequence of the small brown planthopper, Laodelphax striatellus.</title>
        <authorList>
            <person name="Zhu J."/>
            <person name="Jiang F."/>
            <person name="Wang X."/>
            <person name="Yang P."/>
            <person name="Bao Y."/>
            <person name="Zhao W."/>
            <person name="Wang W."/>
            <person name="Lu H."/>
            <person name="Wang Q."/>
            <person name="Cui N."/>
            <person name="Li J."/>
            <person name="Chen X."/>
            <person name="Luo L."/>
            <person name="Yu J."/>
            <person name="Kang L."/>
            <person name="Cui F."/>
        </authorList>
    </citation>
    <scope>NUCLEOTIDE SEQUENCE [LARGE SCALE GENOMIC DNA]</scope>
    <source>
        <strain evidence="3">Lst14</strain>
    </source>
</reference>
<keyword evidence="4" id="KW-1185">Reference proteome</keyword>
<comment type="caution">
    <text evidence="3">The sequence shown here is derived from an EMBL/GenBank/DDBJ whole genome shotgun (WGS) entry which is preliminary data.</text>
</comment>
<evidence type="ECO:0008006" key="5">
    <source>
        <dbReference type="Google" id="ProtNLM"/>
    </source>
</evidence>
<name>A0A482XDR7_LAOST</name>
<protein>
    <recommendedName>
        <fullName evidence="5">MKRN2 opposite strand protein</fullName>
    </recommendedName>
</protein>
<organism evidence="3 4">
    <name type="scientific">Laodelphax striatellus</name>
    <name type="common">Small brown planthopper</name>
    <name type="synonym">Delphax striatella</name>
    <dbReference type="NCBI Taxonomy" id="195883"/>
    <lineage>
        <taxon>Eukaryota</taxon>
        <taxon>Metazoa</taxon>
        <taxon>Ecdysozoa</taxon>
        <taxon>Arthropoda</taxon>
        <taxon>Hexapoda</taxon>
        <taxon>Insecta</taxon>
        <taxon>Pterygota</taxon>
        <taxon>Neoptera</taxon>
        <taxon>Paraneoptera</taxon>
        <taxon>Hemiptera</taxon>
        <taxon>Auchenorrhyncha</taxon>
        <taxon>Fulgoroidea</taxon>
        <taxon>Delphacidae</taxon>
        <taxon>Criomorphinae</taxon>
        <taxon>Laodelphax</taxon>
    </lineage>
</organism>
<proteinExistence type="predicted"/>
<dbReference type="InterPro" id="IPR032016">
    <property type="entry name" value="MKRN2OS-like"/>
</dbReference>
<accession>A0A482XDR7</accession>
<evidence type="ECO:0000313" key="3">
    <source>
        <dbReference type="EMBL" id="RZF43579.1"/>
    </source>
</evidence>
<dbReference type="Pfam" id="PF22795">
    <property type="entry name" value="DUF4796_N"/>
    <property type="match status" value="1"/>
</dbReference>
<dbReference type="Proteomes" id="UP000291343">
    <property type="component" value="Unassembled WGS sequence"/>
</dbReference>
<evidence type="ECO:0000259" key="1">
    <source>
        <dbReference type="Pfam" id="PF16044"/>
    </source>
</evidence>
<dbReference type="InterPro" id="IPR053922">
    <property type="entry name" value="MKRN2OS-like_N"/>
</dbReference>
<dbReference type="EMBL" id="QKKF02012624">
    <property type="protein sequence ID" value="RZF43579.1"/>
    <property type="molecule type" value="Genomic_DNA"/>
</dbReference>